<dbReference type="Pfam" id="PF03985">
    <property type="entry name" value="Paf1"/>
    <property type="match status" value="1"/>
</dbReference>
<organism evidence="5 6">
    <name type="scientific">Dendryphion nanum</name>
    <dbReference type="NCBI Taxonomy" id="256645"/>
    <lineage>
        <taxon>Eukaryota</taxon>
        <taxon>Fungi</taxon>
        <taxon>Dikarya</taxon>
        <taxon>Ascomycota</taxon>
        <taxon>Pezizomycotina</taxon>
        <taxon>Dothideomycetes</taxon>
        <taxon>Pleosporomycetidae</taxon>
        <taxon>Pleosporales</taxon>
        <taxon>Torulaceae</taxon>
        <taxon>Dendryphion</taxon>
    </lineage>
</organism>
<dbReference type="EMBL" id="JAGMWT010000001">
    <property type="protein sequence ID" value="KAH7139220.1"/>
    <property type="molecule type" value="Genomic_DNA"/>
</dbReference>
<dbReference type="GO" id="GO:0000993">
    <property type="term" value="F:RNA polymerase II complex binding"/>
    <property type="evidence" value="ECO:0007669"/>
    <property type="project" value="TreeGrafter"/>
</dbReference>
<keyword evidence="6" id="KW-1185">Reference proteome</keyword>
<evidence type="ECO:0000256" key="1">
    <source>
        <dbReference type="ARBA" id="ARBA00004123"/>
    </source>
</evidence>
<evidence type="ECO:0000256" key="3">
    <source>
        <dbReference type="ARBA" id="ARBA00023242"/>
    </source>
</evidence>
<dbReference type="GO" id="GO:0006368">
    <property type="term" value="P:transcription elongation by RNA polymerase II"/>
    <property type="evidence" value="ECO:0007669"/>
    <property type="project" value="InterPro"/>
</dbReference>
<proteinExistence type="inferred from homology"/>
<feature type="region of interest" description="Disordered" evidence="4">
    <location>
        <begin position="405"/>
        <end position="455"/>
    </location>
</feature>
<feature type="compositionally biased region" description="Polar residues" evidence="4">
    <location>
        <begin position="128"/>
        <end position="149"/>
    </location>
</feature>
<comment type="subcellular location">
    <subcellularLocation>
        <location evidence="1">Nucleus</location>
    </subcellularLocation>
</comment>
<accession>A0A9P9J211</accession>
<evidence type="ECO:0000256" key="2">
    <source>
        <dbReference type="ARBA" id="ARBA00007560"/>
    </source>
</evidence>
<comment type="caution">
    <text evidence="5">The sequence shown here is derived from an EMBL/GenBank/DDBJ whole genome shotgun (WGS) entry which is preliminary data.</text>
</comment>
<evidence type="ECO:0000313" key="5">
    <source>
        <dbReference type="EMBL" id="KAH7139220.1"/>
    </source>
</evidence>
<feature type="compositionally biased region" description="Basic and acidic residues" evidence="4">
    <location>
        <begin position="421"/>
        <end position="455"/>
    </location>
</feature>
<dbReference type="OrthoDB" id="10260285at2759"/>
<dbReference type="PANTHER" id="PTHR23188">
    <property type="entry name" value="RNA POLYMERASE II-ASSOCIATED FACTOR 1 HOMOLOG"/>
    <property type="match status" value="1"/>
</dbReference>
<protein>
    <submittedName>
        <fullName evidence="5">Paf1-domain-containing protein</fullName>
    </submittedName>
</protein>
<dbReference type="GO" id="GO:0016593">
    <property type="term" value="C:Cdc73/Paf1 complex"/>
    <property type="evidence" value="ECO:0007669"/>
    <property type="project" value="InterPro"/>
</dbReference>
<gene>
    <name evidence="5" type="ORF">B0J11DRAFT_516346</name>
</gene>
<keyword evidence="3" id="KW-0539">Nucleus</keyword>
<dbReference type="AlphaFoldDB" id="A0A9P9J211"/>
<sequence length="455" mass="51073">MSQGQRTYVQDYIARIRYSNALPPPPCPPKLLDIPNTGLSSGQYTSAGFASRLAREQPSNIEADAELGMPIDLVGIPGVFDGDESAIQAMERPPPLHPADRALMRPPNALGKPSSGASGISFLRKTEYTTSHHTGGSRFESSNSSNTMRTKNKRRRPADVSQDDPTTISRHILKGFNIAYPADAFGGPDSGDRLRAADISSEEKQAWRTPKHPSAPGVHLVDSYPLLPDWDAAPDTGSYTVIKFTAPPIRHTRDSTYDDRLDVAILRPGGQSQADQAKYQQAEEEFKEDPTARRPVRQYWYEFFLPASKDKIHAIKRNFTTNDPDNEDEIPFDTGVDEEGRPRKLFKYENVRSYETDTQVAGGDQFGEVVALALHDGDEHRDEPLRTSKLQKAAYFYPISQRTSIKPRRANKPGYEEEDEGKQKVHIIETVARDPDEKETEERRAFRKQYDIIET</sequence>
<feature type="region of interest" description="Disordered" evidence="4">
    <location>
        <begin position="128"/>
        <end position="167"/>
    </location>
</feature>
<reference evidence="5" key="1">
    <citation type="journal article" date="2021" name="Nat. Commun.">
        <title>Genetic determinants of endophytism in the Arabidopsis root mycobiome.</title>
        <authorList>
            <person name="Mesny F."/>
            <person name="Miyauchi S."/>
            <person name="Thiergart T."/>
            <person name="Pickel B."/>
            <person name="Atanasova L."/>
            <person name="Karlsson M."/>
            <person name="Huettel B."/>
            <person name="Barry K.W."/>
            <person name="Haridas S."/>
            <person name="Chen C."/>
            <person name="Bauer D."/>
            <person name="Andreopoulos W."/>
            <person name="Pangilinan J."/>
            <person name="LaButti K."/>
            <person name="Riley R."/>
            <person name="Lipzen A."/>
            <person name="Clum A."/>
            <person name="Drula E."/>
            <person name="Henrissat B."/>
            <person name="Kohler A."/>
            <person name="Grigoriev I.V."/>
            <person name="Martin F.M."/>
            <person name="Hacquard S."/>
        </authorList>
    </citation>
    <scope>NUCLEOTIDE SEQUENCE</scope>
    <source>
        <strain evidence="5">MPI-CAGE-CH-0243</strain>
    </source>
</reference>
<dbReference type="PANTHER" id="PTHR23188:SF12">
    <property type="entry name" value="RNA POLYMERASE II-ASSOCIATED FACTOR 1 HOMOLOG"/>
    <property type="match status" value="1"/>
</dbReference>
<dbReference type="GO" id="GO:0003682">
    <property type="term" value="F:chromatin binding"/>
    <property type="evidence" value="ECO:0007669"/>
    <property type="project" value="TreeGrafter"/>
</dbReference>
<name>A0A9P9J211_9PLEO</name>
<dbReference type="InterPro" id="IPR007133">
    <property type="entry name" value="RNA_pol_II-assoc_Paf1"/>
</dbReference>
<comment type="similarity">
    <text evidence="2">Belongs to the PAF1 family.</text>
</comment>
<evidence type="ECO:0000313" key="6">
    <source>
        <dbReference type="Proteomes" id="UP000700596"/>
    </source>
</evidence>
<evidence type="ECO:0000256" key="4">
    <source>
        <dbReference type="SAM" id="MobiDB-lite"/>
    </source>
</evidence>
<dbReference type="Proteomes" id="UP000700596">
    <property type="component" value="Unassembled WGS sequence"/>
</dbReference>